<organism evidence="1 2">
    <name type="scientific">Pleuronectes platessa</name>
    <name type="common">European plaice</name>
    <dbReference type="NCBI Taxonomy" id="8262"/>
    <lineage>
        <taxon>Eukaryota</taxon>
        <taxon>Metazoa</taxon>
        <taxon>Chordata</taxon>
        <taxon>Craniata</taxon>
        <taxon>Vertebrata</taxon>
        <taxon>Euteleostomi</taxon>
        <taxon>Actinopterygii</taxon>
        <taxon>Neopterygii</taxon>
        <taxon>Teleostei</taxon>
        <taxon>Neoteleostei</taxon>
        <taxon>Acanthomorphata</taxon>
        <taxon>Carangaria</taxon>
        <taxon>Pleuronectiformes</taxon>
        <taxon>Pleuronectoidei</taxon>
        <taxon>Pleuronectidae</taxon>
        <taxon>Pleuronectes</taxon>
    </lineage>
</organism>
<protein>
    <submittedName>
        <fullName evidence="1">Uncharacterized protein</fullName>
    </submittedName>
</protein>
<proteinExistence type="predicted"/>
<evidence type="ECO:0000313" key="2">
    <source>
        <dbReference type="Proteomes" id="UP001153269"/>
    </source>
</evidence>
<name>A0A9N7Z246_PLEPL</name>
<evidence type="ECO:0000313" key="1">
    <source>
        <dbReference type="EMBL" id="CAB1447013.1"/>
    </source>
</evidence>
<comment type="caution">
    <text evidence="1">The sequence shown here is derived from an EMBL/GenBank/DDBJ whole genome shotgun (WGS) entry which is preliminary data.</text>
</comment>
<dbReference type="AlphaFoldDB" id="A0A9N7Z246"/>
<dbReference type="EMBL" id="CADEAL010003933">
    <property type="protein sequence ID" value="CAB1447013.1"/>
    <property type="molecule type" value="Genomic_DNA"/>
</dbReference>
<sequence length="154" mass="16826">MGVVDLKRSLEDYEAFRPSHDQGYGCRHTFLRQNCFDPFQWRMETARLDLSRLATKSVHKSPNNANRPAVVFANGGRTCFSAEIRGASPPCVGVLSPGTRPSSLGSQQQLVPLLLANAAFVGGGEGRPSVGVFRPVITDLRFSLRTESPKKGHD</sequence>
<keyword evidence="2" id="KW-1185">Reference proteome</keyword>
<dbReference type="Proteomes" id="UP001153269">
    <property type="component" value="Unassembled WGS sequence"/>
</dbReference>
<gene>
    <name evidence="1" type="ORF">PLEPLA_LOCUS34718</name>
</gene>
<reference evidence="1" key="1">
    <citation type="submission" date="2020-03" db="EMBL/GenBank/DDBJ databases">
        <authorList>
            <person name="Weist P."/>
        </authorList>
    </citation>
    <scope>NUCLEOTIDE SEQUENCE</scope>
</reference>
<accession>A0A9N7Z246</accession>